<dbReference type="AlphaFoldDB" id="A0A9Q3AER2"/>
<dbReference type="Pfam" id="PF03692">
    <property type="entry name" value="CxxCxxCC"/>
    <property type="match status" value="1"/>
</dbReference>
<protein>
    <submittedName>
        <fullName evidence="1">YkgJ family cysteine cluster protein</fullName>
    </submittedName>
</protein>
<gene>
    <name evidence="1" type="ORF">KUO17_11730</name>
</gene>
<dbReference type="EMBL" id="JAHTBI010000039">
    <property type="protein sequence ID" value="MBV6287690.1"/>
    <property type="molecule type" value="Genomic_DNA"/>
</dbReference>
<name>A0A9Q3AER2_9PSED</name>
<organism evidence="1 2">
    <name type="scientific">Pseudomonas aegrilactucae</name>
    <dbReference type="NCBI Taxonomy" id="2854028"/>
    <lineage>
        <taxon>Bacteria</taxon>
        <taxon>Pseudomonadati</taxon>
        <taxon>Pseudomonadota</taxon>
        <taxon>Gammaproteobacteria</taxon>
        <taxon>Pseudomonadales</taxon>
        <taxon>Pseudomonadaceae</taxon>
        <taxon>Pseudomonas</taxon>
    </lineage>
</organism>
<evidence type="ECO:0000313" key="2">
    <source>
        <dbReference type="Proteomes" id="UP001106592"/>
    </source>
</evidence>
<keyword evidence="2" id="KW-1185">Reference proteome</keyword>
<comment type="caution">
    <text evidence="1">The sequence shown here is derived from an EMBL/GenBank/DDBJ whole genome shotgun (WGS) entry which is preliminary data.</text>
</comment>
<reference evidence="1" key="2">
    <citation type="journal article" date="2023" name="Plant Pathol.">
        <title>Dismantling and reorganizing Pseudomonas marginalis sensu#lato.</title>
        <authorList>
            <person name="Sawada H."/>
            <person name="Fujikawa T."/>
            <person name="Satou M."/>
        </authorList>
    </citation>
    <scope>NUCLEOTIDE SEQUENCE</scope>
    <source>
        <strain evidence="1">MAFF 301350</strain>
    </source>
</reference>
<sequence>MVSQRSLFPCNQCGLCCQRVDQSVETRGLDRGDGTCKHYDAVQKGCSIYEERPDICRVDRLYAQRFAQHYSWDEFVTLNVAVCTALKHEASLCE</sequence>
<accession>A0A9Q3AER2</accession>
<dbReference type="InterPro" id="IPR005358">
    <property type="entry name" value="Puta_zinc/iron-chelating_dom"/>
</dbReference>
<proteinExistence type="predicted"/>
<evidence type="ECO:0000313" key="1">
    <source>
        <dbReference type="EMBL" id="MBV6287690.1"/>
    </source>
</evidence>
<dbReference type="Proteomes" id="UP001106592">
    <property type="component" value="Unassembled WGS sequence"/>
</dbReference>
<reference evidence="1" key="1">
    <citation type="journal article" date="2022" name="Int. J. Syst. Evol. Microbiol.">
        <title>Pseudomonas aegrilactucae sp. nov. and Pseudomonas morbosilactucae sp. nov., pathogens causing bacterial rot of lettuce in Japan.</title>
        <authorList>
            <person name="Sawada H."/>
            <person name="Fujikawa T."/>
            <person name="Satou M."/>
        </authorList>
    </citation>
    <scope>NUCLEOTIDE SEQUENCE</scope>
    <source>
        <strain evidence="1">MAFF 301350</strain>
    </source>
</reference>